<dbReference type="Pfam" id="PF01814">
    <property type="entry name" value="Hemerythrin"/>
    <property type="match status" value="1"/>
</dbReference>
<dbReference type="EMBL" id="CP041636">
    <property type="protein sequence ID" value="QDO99626.1"/>
    <property type="molecule type" value="Genomic_DNA"/>
</dbReference>
<dbReference type="InterPro" id="IPR012312">
    <property type="entry name" value="Hemerythrin-like"/>
</dbReference>
<dbReference type="Gene3D" id="1.20.120.520">
    <property type="entry name" value="nmb1532 protein domain like"/>
    <property type="match status" value="1"/>
</dbReference>
<dbReference type="AlphaFoldDB" id="A0A516H770"/>
<proteinExistence type="predicted"/>
<sequence length="158" mass="17930">MSKLMEGQSAPSDAIALLEKDHREVEAMFEKFEKLESKAEKGQLAAKICTALTVHTMIEEEILYPPAHKKIEHDLVDEAIVEHNGAKQLIAEIEAMKPSEHLYDAKVKVLSEYIKHHVKEEQDEMFPQLRSSGIDLRKLGEQLMQRKVELLGQMGGRA</sequence>
<accession>A0A516H770</accession>
<dbReference type="OrthoDB" id="9793637at2"/>
<evidence type="ECO:0000313" key="3">
    <source>
        <dbReference type="Proteomes" id="UP000317496"/>
    </source>
</evidence>
<dbReference type="PANTHER" id="PTHR35585:SF1">
    <property type="entry name" value="HHE DOMAIN PROTEIN (AFU_ORTHOLOGUE AFUA_4G00730)"/>
    <property type="match status" value="1"/>
</dbReference>
<dbReference type="PANTHER" id="PTHR35585">
    <property type="entry name" value="HHE DOMAIN PROTEIN (AFU_ORTHOLOGUE AFUA_4G00730)"/>
    <property type="match status" value="1"/>
</dbReference>
<name>A0A516H770_9PROT</name>
<evidence type="ECO:0000313" key="2">
    <source>
        <dbReference type="EMBL" id="QDO99626.1"/>
    </source>
</evidence>
<keyword evidence="3" id="KW-1185">Reference proteome</keyword>
<organism evidence="2 3">
    <name type="scientific">Ferrovibrio terrae</name>
    <dbReference type="NCBI Taxonomy" id="2594003"/>
    <lineage>
        <taxon>Bacteria</taxon>
        <taxon>Pseudomonadati</taxon>
        <taxon>Pseudomonadota</taxon>
        <taxon>Alphaproteobacteria</taxon>
        <taxon>Rhodospirillales</taxon>
        <taxon>Rhodospirillaceae</taxon>
        <taxon>Ferrovibrio</taxon>
    </lineage>
</organism>
<feature type="domain" description="Hemerythrin-like" evidence="1">
    <location>
        <begin position="14"/>
        <end position="129"/>
    </location>
</feature>
<reference evidence="2 3" key="1">
    <citation type="submission" date="2019-07" db="EMBL/GenBank/DDBJ databases">
        <title>Genome sequencing for Ferrovibrio sp. K5.</title>
        <authorList>
            <person name="Park S.-J."/>
        </authorList>
    </citation>
    <scope>NUCLEOTIDE SEQUENCE [LARGE SCALE GENOMIC DNA]</scope>
    <source>
        <strain evidence="2 3">K5</strain>
    </source>
</reference>
<protein>
    <submittedName>
        <fullName evidence="2">Hemerythrin domain-containing protein</fullName>
    </submittedName>
</protein>
<dbReference type="Proteomes" id="UP000317496">
    <property type="component" value="Chromosome"/>
</dbReference>
<gene>
    <name evidence="2" type="ORF">FNB15_03935</name>
</gene>
<dbReference type="KEGG" id="fer:FNB15_03935"/>
<evidence type="ECO:0000259" key="1">
    <source>
        <dbReference type="Pfam" id="PF01814"/>
    </source>
</evidence>